<dbReference type="EMBL" id="KB742931">
    <property type="protein sequence ID" value="EOB02712.1"/>
    <property type="molecule type" value="Genomic_DNA"/>
</dbReference>
<dbReference type="Proteomes" id="UP000296049">
    <property type="component" value="Unassembled WGS sequence"/>
</dbReference>
<evidence type="ECO:0000256" key="4">
    <source>
        <dbReference type="ARBA" id="ARBA00023180"/>
    </source>
</evidence>
<evidence type="ECO:0000256" key="1">
    <source>
        <dbReference type="ARBA" id="ARBA00004370"/>
    </source>
</evidence>
<proteinExistence type="predicted"/>
<dbReference type="PANTHER" id="PTHR12080:SF134">
    <property type="entry name" value="CD48 ANTIGEN"/>
    <property type="match status" value="1"/>
</dbReference>
<keyword evidence="2" id="KW-0732">Signal</keyword>
<dbReference type="GO" id="GO:0016020">
    <property type="term" value="C:membrane"/>
    <property type="evidence" value="ECO:0007669"/>
    <property type="project" value="UniProtKB-SubCell"/>
</dbReference>
<keyword evidence="3" id="KW-0472">Membrane</keyword>
<protein>
    <submittedName>
        <fullName evidence="5">Uncharacterized protein</fullName>
    </submittedName>
</protein>
<comment type="subcellular location">
    <subcellularLocation>
        <location evidence="1">Membrane</location>
    </subcellularLocation>
</comment>
<dbReference type="InterPro" id="IPR036179">
    <property type="entry name" value="Ig-like_dom_sf"/>
</dbReference>
<dbReference type="AlphaFoldDB" id="R0JZE5"/>
<evidence type="ECO:0000256" key="2">
    <source>
        <dbReference type="ARBA" id="ARBA00022729"/>
    </source>
</evidence>
<dbReference type="InterPro" id="IPR015631">
    <property type="entry name" value="CD2/SLAM_rcpt"/>
</dbReference>
<accession>R0JZE5</accession>
<gene>
    <name evidence="5" type="ORF">Anapl_01600</name>
</gene>
<name>R0JZE5_ANAPL</name>
<dbReference type="InterPro" id="IPR013783">
    <property type="entry name" value="Ig-like_fold"/>
</dbReference>
<evidence type="ECO:0000313" key="6">
    <source>
        <dbReference type="Proteomes" id="UP000296049"/>
    </source>
</evidence>
<reference evidence="6" key="1">
    <citation type="journal article" date="2013" name="Nat. Genet.">
        <title>The duck genome and transcriptome provide insight into an avian influenza virus reservoir species.</title>
        <authorList>
            <person name="Huang Y."/>
            <person name="Li Y."/>
            <person name="Burt D.W."/>
            <person name="Chen H."/>
            <person name="Zhang Y."/>
            <person name="Qian W."/>
            <person name="Kim H."/>
            <person name="Gan S."/>
            <person name="Zhao Y."/>
            <person name="Li J."/>
            <person name="Yi K."/>
            <person name="Feng H."/>
            <person name="Zhu P."/>
            <person name="Li B."/>
            <person name="Liu Q."/>
            <person name="Fairley S."/>
            <person name="Magor K.E."/>
            <person name="Du Z."/>
            <person name="Hu X."/>
            <person name="Goodman L."/>
            <person name="Tafer H."/>
            <person name="Vignal A."/>
            <person name="Lee T."/>
            <person name="Kim K.W."/>
            <person name="Sheng Z."/>
            <person name="An Y."/>
            <person name="Searle S."/>
            <person name="Herrero J."/>
            <person name="Groenen M.A."/>
            <person name="Crooijmans R.P."/>
            <person name="Faraut T."/>
            <person name="Cai Q."/>
            <person name="Webster R.G."/>
            <person name="Aldridge J.R."/>
            <person name="Warren W.C."/>
            <person name="Bartschat S."/>
            <person name="Kehr S."/>
            <person name="Marz M."/>
            <person name="Stadler P.F."/>
            <person name="Smith J."/>
            <person name="Kraus R.H."/>
            <person name="Zhao Y."/>
            <person name="Ren L."/>
            <person name="Fei J."/>
            <person name="Morisson M."/>
            <person name="Kaiser P."/>
            <person name="Griffin D.K."/>
            <person name="Rao M."/>
            <person name="Pitel F."/>
            <person name="Wang J."/>
            <person name="Li N."/>
        </authorList>
    </citation>
    <scope>NUCLEOTIDE SEQUENCE [LARGE SCALE GENOMIC DNA]</scope>
</reference>
<dbReference type="SUPFAM" id="SSF48726">
    <property type="entry name" value="Immunoglobulin"/>
    <property type="match status" value="3"/>
</dbReference>
<sequence>MPYLPEAGGDVTTINGNECDYVIFDPGYVQLEHPSQIRWYKGGTLLKQGTHGSTGYGQWLCVFRNGTLGLRVVGKEDAGQYTAKVCTSSQHCVHQRTFQLHVHGYLVRGVVGDCVAFPLACLRSAGYIHAIWKKDGQRVAQIRRKSVNALDVYCKRAHVFSNGSLSLCPTEWRDQGEYVAEVYHQDGLHLHQIFHLELKKVEILQDITEFMGGSIFLNLTEMMPEHFFQVVWKKENTEVAWTNGSWFWYHGEYINRSEIVSSHSLRLDKIETSDRGRYSIEVKDRDGRVVYEGITNVNVAEERPKLPKLKGRKAAEPRTSVHEVCGVPSVENSIRPAFEDCIPPDVDYPAPPVIDSAPAESEEFPLPGFEDSKDKDCAVKDNAYHASSRCKASWKCSERSKPTVYASIRTGYAEDKPGDLELSSYYQICQETC</sequence>
<keyword evidence="4" id="KW-0325">Glycoprotein</keyword>
<evidence type="ECO:0000313" key="5">
    <source>
        <dbReference type="EMBL" id="EOB02712.1"/>
    </source>
</evidence>
<organism evidence="5 6">
    <name type="scientific">Anas platyrhynchos</name>
    <name type="common">Mallard</name>
    <name type="synonym">Anas boschas</name>
    <dbReference type="NCBI Taxonomy" id="8839"/>
    <lineage>
        <taxon>Eukaryota</taxon>
        <taxon>Metazoa</taxon>
        <taxon>Chordata</taxon>
        <taxon>Craniata</taxon>
        <taxon>Vertebrata</taxon>
        <taxon>Euteleostomi</taxon>
        <taxon>Archelosauria</taxon>
        <taxon>Archosauria</taxon>
        <taxon>Dinosauria</taxon>
        <taxon>Saurischia</taxon>
        <taxon>Theropoda</taxon>
        <taxon>Coelurosauria</taxon>
        <taxon>Aves</taxon>
        <taxon>Neognathae</taxon>
        <taxon>Galloanserae</taxon>
        <taxon>Anseriformes</taxon>
        <taxon>Anatidae</taxon>
        <taxon>Anatinae</taxon>
        <taxon>Anas</taxon>
    </lineage>
</organism>
<dbReference type="Gene3D" id="2.60.40.10">
    <property type="entry name" value="Immunoglobulins"/>
    <property type="match status" value="3"/>
</dbReference>
<dbReference type="PANTHER" id="PTHR12080">
    <property type="entry name" value="SIGNALING LYMPHOCYTIC ACTIVATION MOLECULE"/>
    <property type="match status" value="1"/>
</dbReference>
<evidence type="ECO:0000256" key="3">
    <source>
        <dbReference type="ARBA" id="ARBA00023136"/>
    </source>
</evidence>
<keyword evidence="6" id="KW-1185">Reference proteome</keyword>